<accession>A0A348AGJ1</accession>
<reference evidence="2 3" key="1">
    <citation type="journal article" date="2018" name="Int. J. Syst. Evol. Microbiol.">
        <title>Methylomusa anaerophila gen. nov., sp. nov., an anaerobic methanol-utilizing bacterium isolated from a microbial fuel cell.</title>
        <authorList>
            <person name="Amano N."/>
            <person name="Yamamuro A."/>
            <person name="Miyahara M."/>
            <person name="Kouzuma A."/>
            <person name="Abe T."/>
            <person name="Watanabe K."/>
        </authorList>
    </citation>
    <scope>NUCLEOTIDE SEQUENCE [LARGE SCALE GENOMIC DNA]</scope>
    <source>
        <strain evidence="2 3">MMFC1</strain>
    </source>
</reference>
<dbReference type="RefSeq" id="WP_126306726.1">
    <property type="nucleotide sequence ID" value="NZ_AP018449.1"/>
</dbReference>
<feature type="coiled-coil region" evidence="1">
    <location>
        <begin position="300"/>
        <end position="374"/>
    </location>
</feature>
<protein>
    <submittedName>
        <fullName evidence="2">Uncharacterized protein</fullName>
    </submittedName>
</protein>
<dbReference type="Proteomes" id="UP000276437">
    <property type="component" value="Chromosome"/>
</dbReference>
<name>A0A348AGJ1_9FIRM</name>
<proteinExistence type="predicted"/>
<evidence type="ECO:0000313" key="3">
    <source>
        <dbReference type="Proteomes" id="UP000276437"/>
    </source>
</evidence>
<keyword evidence="3" id="KW-1185">Reference proteome</keyword>
<evidence type="ECO:0000256" key="1">
    <source>
        <dbReference type="SAM" id="Coils"/>
    </source>
</evidence>
<sequence>MNINCIRNYQAPNFISESNVAFRKATNFKKDSNEVVFNSSSSAQSSGISSAYTLDLSSSQTTQIDKKYLASQFEGKSKPTTSFVEDYAVTYQKLRKEIMDNSSSTDIEENLKVLDDVYKEQVAKAAETVAGTFENFFDYTPNTLKTLNKDMTTNAPVFNSSSFKEHLVDLAMQALEVVKNNPELSDKDLRSKINSSLKSIPADNTLENMSYKDLRIVSDIIKDLSSMSLSPFPGTPISSDSPYKYTDPDKAGNIMAKWNALLENTDKLAGLSEGVREKVTAAIRNNIEGYHKGAAYSNAMHNYDATIKELQGQLKDLTALRKKLEGIVKQFKDQGMIDTASVFLTQLTAIEGQISGINGQIRSAQDAKTNLEKNPDSIVDTEEYKQIKDAYKSQKDKLKST</sequence>
<gene>
    <name evidence="2" type="ORF">MAMMFC1_00837</name>
</gene>
<dbReference type="AlphaFoldDB" id="A0A348AGJ1"/>
<keyword evidence="1" id="KW-0175">Coiled coil</keyword>
<organism evidence="2 3">
    <name type="scientific">Methylomusa anaerophila</name>
    <dbReference type="NCBI Taxonomy" id="1930071"/>
    <lineage>
        <taxon>Bacteria</taxon>
        <taxon>Bacillati</taxon>
        <taxon>Bacillota</taxon>
        <taxon>Negativicutes</taxon>
        <taxon>Selenomonadales</taxon>
        <taxon>Sporomusaceae</taxon>
        <taxon>Methylomusa</taxon>
    </lineage>
</organism>
<dbReference type="EMBL" id="AP018449">
    <property type="protein sequence ID" value="BBB90189.1"/>
    <property type="molecule type" value="Genomic_DNA"/>
</dbReference>
<dbReference type="KEGG" id="mana:MAMMFC1_00837"/>
<evidence type="ECO:0000313" key="2">
    <source>
        <dbReference type="EMBL" id="BBB90189.1"/>
    </source>
</evidence>